<name>A0A8F9TTN3_9BACT</name>
<evidence type="ECO:0000256" key="5">
    <source>
        <dbReference type="ARBA" id="ARBA00022741"/>
    </source>
</evidence>
<organism evidence="10 11">
    <name type="scientific">Horticoccus luteus</name>
    <dbReference type="NCBI Taxonomy" id="2862869"/>
    <lineage>
        <taxon>Bacteria</taxon>
        <taxon>Pseudomonadati</taxon>
        <taxon>Verrucomicrobiota</taxon>
        <taxon>Opitutia</taxon>
        <taxon>Opitutales</taxon>
        <taxon>Opitutaceae</taxon>
        <taxon>Horticoccus</taxon>
    </lineage>
</organism>
<keyword evidence="8" id="KW-0472">Membrane</keyword>
<dbReference type="RefSeq" id="WP_220160689.1">
    <property type="nucleotide sequence ID" value="NZ_CP080507.1"/>
</dbReference>
<dbReference type="GO" id="GO:0005524">
    <property type="term" value="F:ATP binding"/>
    <property type="evidence" value="ECO:0007669"/>
    <property type="project" value="UniProtKB-KW"/>
</dbReference>
<dbReference type="PANTHER" id="PTHR43790:SF3">
    <property type="entry name" value="D-ALLOSE IMPORT ATP-BINDING PROTEIN ALSA-RELATED"/>
    <property type="match status" value="1"/>
</dbReference>
<evidence type="ECO:0000256" key="1">
    <source>
        <dbReference type="ARBA" id="ARBA00022448"/>
    </source>
</evidence>
<evidence type="ECO:0000313" key="11">
    <source>
        <dbReference type="Proteomes" id="UP000825051"/>
    </source>
</evidence>
<evidence type="ECO:0000256" key="6">
    <source>
        <dbReference type="ARBA" id="ARBA00022840"/>
    </source>
</evidence>
<dbReference type="InterPro" id="IPR050107">
    <property type="entry name" value="ABC_carbohydrate_import_ATPase"/>
</dbReference>
<dbReference type="PANTHER" id="PTHR43790">
    <property type="entry name" value="CARBOHYDRATE TRANSPORT ATP-BINDING PROTEIN MG119-RELATED"/>
    <property type="match status" value="1"/>
</dbReference>
<dbReference type="AlphaFoldDB" id="A0A8F9TTN3"/>
<dbReference type="GO" id="GO:0016887">
    <property type="term" value="F:ATP hydrolysis activity"/>
    <property type="evidence" value="ECO:0007669"/>
    <property type="project" value="InterPro"/>
</dbReference>
<dbReference type="CDD" id="cd03215">
    <property type="entry name" value="ABC_Carb_Monos_II"/>
    <property type="match status" value="1"/>
</dbReference>
<evidence type="ECO:0000313" key="10">
    <source>
        <dbReference type="EMBL" id="QYM77584.1"/>
    </source>
</evidence>
<evidence type="ECO:0000256" key="7">
    <source>
        <dbReference type="ARBA" id="ARBA00022967"/>
    </source>
</evidence>
<keyword evidence="1" id="KW-0813">Transport</keyword>
<evidence type="ECO:0000256" key="8">
    <source>
        <dbReference type="ARBA" id="ARBA00023136"/>
    </source>
</evidence>
<evidence type="ECO:0000256" key="4">
    <source>
        <dbReference type="ARBA" id="ARBA00022737"/>
    </source>
</evidence>
<dbReference type="InterPro" id="IPR017871">
    <property type="entry name" value="ABC_transporter-like_CS"/>
</dbReference>
<dbReference type="KEGG" id="ole:K0B96_09615"/>
<keyword evidence="3" id="KW-0762">Sugar transport</keyword>
<protein>
    <submittedName>
        <fullName evidence="10">Sugar ABC transporter ATP-binding protein</fullName>
    </submittedName>
</protein>
<sequence>MNTAAAAPIPRLHLAGVRKRFGATHALAGVTLSLAAGEVHALVGENGAGKSTLMKILAGVHAPDAGEMRLDGVPFRPADPLAGRRAGIVMVHQELAIAPHLSAAENIVLGAEPGHALFVPPGRVRQVAREALQQLGRTDLPLDVPAGSLSVADQQMLEIARALALGCRVLVLDEPTSSLTREDAARLFSLVRRLREQGRSVIYISHFLEEVQVISDRYTVLRDGATVGTGRTADTTAAALVRLMVGRDVNELYVRSPRTAGDAALAITGLSGRHYPRGASLSVRRGEVLGLAGLVGAGRTELLRAIFGLDSVRAGNIRVAQWSGGALTPPQAWAHGMGLVSEDRKSEGLALTLSIAENTTLASLPRFVRPAVQLAAARRWIERLAIRCHDGAQPVGELSGGNQQKVALARLLHHDVDVLLLDEPTRGIDVGAKETIYRLIDELASSGKAVLLVSSYLPELLGICDRIAVMCRGALGPALPREAWTEHAIMLAATLGTHESAA</sequence>
<dbReference type="EMBL" id="CP080507">
    <property type="protein sequence ID" value="QYM77584.1"/>
    <property type="molecule type" value="Genomic_DNA"/>
</dbReference>
<dbReference type="SMART" id="SM00382">
    <property type="entry name" value="AAA"/>
    <property type="match status" value="2"/>
</dbReference>
<dbReference type="PROSITE" id="PS50893">
    <property type="entry name" value="ABC_TRANSPORTER_2"/>
    <property type="match status" value="2"/>
</dbReference>
<keyword evidence="4" id="KW-0677">Repeat</keyword>
<keyword evidence="6 10" id="KW-0067">ATP-binding</keyword>
<evidence type="ECO:0000256" key="2">
    <source>
        <dbReference type="ARBA" id="ARBA00022475"/>
    </source>
</evidence>
<dbReference type="PROSITE" id="PS00211">
    <property type="entry name" value="ABC_TRANSPORTER_1"/>
    <property type="match status" value="1"/>
</dbReference>
<dbReference type="Pfam" id="PF00005">
    <property type="entry name" value="ABC_tran"/>
    <property type="match status" value="2"/>
</dbReference>
<keyword evidence="11" id="KW-1185">Reference proteome</keyword>
<reference evidence="10" key="1">
    <citation type="submission" date="2021-08" db="EMBL/GenBank/DDBJ databases">
        <title>Genome of a novel bacterium of the phylum Verrucomicrobia, Oleiharenicola sp. KSB-15.</title>
        <authorList>
            <person name="Chung J.-H."/>
            <person name="Ahn J.-H."/>
            <person name="Yoon Y."/>
            <person name="Kim D.-Y."/>
            <person name="An S.-H."/>
            <person name="Park I."/>
            <person name="Yeon J."/>
        </authorList>
    </citation>
    <scope>NUCLEOTIDE SEQUENCE</scope>
    <source>
        <strain evidence="10">KSB-15</strain>
    </source>
</reference>
<dbReference type="Gene3D" id="3.40.50.300">
    <property type="entry name" value="P-loop containing nucleotide triphosphate hydrolases"/>
    <property type="match status" value="2"/>
</dbReference>
<gene>
    <name evidence="10" type="ORF">K0B96_09615</name>
</gene>
<keyword evidence="7" id="KW-1278">Translocase</keyword>
<dbReference type="CDD" id="cd03216">
    <property type="entry name" value="ABC_Carb_Monos_I"/>
    <property type="match status" value="1"/>
</dbReference>
<dbReference type="SUPFAM" id="SSF52540">
    <property type="entry name" value="P-loop containing nucleoside triphosphate hydrolases"/>
    <property type="match status" value="2"/>
</dbReference>
<evidence type="ECO:0000259" key="9">
    <source>
        <dbReference type="PROSITE" id="PS50893"/>
    </source>
</evidence>
<feature type="domain" description="ABC transporter" evidence="9">
    <location>
        <begin position="12"/>
        <end position="248"/>
    </location>
</feature>
<accession>A0A8F9TTN3</accession>
<dbReference type="InterPro" id="IPR003593">
    <property type="entry name" value="AAA+_ATPase"/>
</dbReference>
<feature type="domain" description="ABC transporter" evidence="9">
    <location>
        <begin position="254"/>
        <end position="497"/>
    </location>
</feature>
<dbReference type="InterPro" id="IPR003439">
    <property type="entry name" value="ABC_transporter-like_ATP-bd"/>
</dbReference>
<proteinExistence type="predicted"/>
<dbReference type="InterPro" id="IPR027417">
    <property type="entry name" value="P-loop_NTPase"/>
</dbReference>
<keyword evidence="5" id="KW-0547">Nucleotide-binding</keyword>
<keyword evidence="2" id="KW-1003">Cell membrane</keyword>
<evidence type="ECO:0000256" key="3">
    <source>
        <dbReference type="ARBA" id="ARBA00022597"/>
    </source>
</evidence>
<dbReference type="Proteomes" id="UP000825051">
    <property type="component" value="Chromosome"/>
</dbReference>